<dbReference type="Proteomes" id="UP000310158">
    <property type="component" value="Unassembled WGS sequence"/>
</dbReference>
<evidence type="ECO:0000313" key="1">
    <source>
        <dbReference type="EMBL" id="THH07122.1"/>
    </source>
</evidence>
<reference evidence="1 2" key="1">
    <citation type="submission" date="2019-02" db="EMBL/GenBank/DDBJ databases">
        <title>Genome sequencing of the rare red list fungi Bondarzewia mesenterica.</title>
        <authorList>
            <person name="Buettner E."/>
            <person name="Kellner H."/>
        </authorList>
    </citation>
    <scope>NUCLEOTIDE SEQUENCE [LARGE SCALE GENOMIC DNA]</scope>
    <source>
        <strain evidence="1 2">DSM 108281</strain>
    </source>
</reference>
<protein>
    <submittedName>
        <fullName evidence="1">Uncharacterized protein</fullName>
    </submittedName>
</protein>
<dbReference type="AlphaFoldDB" id="A0A4S4L6J2"/>
<name>A0A4S4L6J2_9AGAM</name>
<sequence>MDSTQSFRIGIASFWNQAEQISVWFLVTACDNYHSDDVTLYLPLTQRPDNTWTVLARSALKQGALEDMFLPNYKCTAVMDIGQIHCDVNVSGTIQEYLFSLSSQYAQTRQGVPMEFGEQSYIQRALVSLSEIGYIPQPWRISLIDEIGGREIRRLEIQERALGVPFAVISFEDLYGEYHLTTSATSETHLL</sequence>
<proteinExistence type="predicted"/>
<evidence type="ECO:0000313" key="2">
    <source>
        <dbReference type="Proteomes" id="UP000310158"/>
    </source>
</evidence>
<comment type="caution">
    <text evidence="1">The sequence shown here is derived from an EMBL/GenBank/DDBJ whole genome shotgun (WGS) entry which is preliminary data.</text>
</comment>
<keyword evidence="2" id="KW-1185">Reference proteome</keyword>
<accession>A0A4S4L6J2</accession>
<dbReference type="EMBL" id="SGPL01000806">
    <property type="protein sequence ID" value="THH07122.1"/>
    <property type="molecule type" value="Genomic_DNA"/>
</dbReference>
<gene>
    <name evidence="1" type="ORF">EW146_g9413</name>
</gene>
<organism evidence="1 2">
    <name type="scientific">Bondarzewia mesenterica</name>
    <dbReference type="NCBI Taxonomy" id="1095465"/>
    <lineage>
        <taxon>Eukaryota</taxon>
        <taxon>Fungi</taxon>
        <taxon>Dikarya</taxon>
        <taxon>Basidiomycota</taxon>
        <taxon>Agaricomycotina</taxon>
        <taxon>Agaricomycetes</taxon>
        <taxon>Russulales</taxon>
        <taxon>Bondarzewiaceae</taxon>
        <taxon>Bondarzewia</taxon>
    </lineage>
</organism>